<dbReference type="SUPFAM" id="SSF53850">
    <property type="entry name" value="Periplasmic binding protein-like II"/>
    <property type="match status" value="1"/>
</dbReference>
<reference evidence="7 8" key="1">
    <citation type="submission" date="2014-06" db="EMBL/GenBank/DDBJ databases">
        <title>Whole Genome Sequences of Three Symbiotic Endozoicomonas Bacteria.</title>
        <authorList>
            <person name="Neave M.J."/>
            <person name="Apprill A."/>
            <person name="Voolstra C.R."/>
        </authorList>
    </citation>
    <scope>NUCLEOTIDE SEQUENCE [LARGE SCALE GENOMIC DNA]</scope>
    <source>
        <strain evidence="7 8">DSM 22380</strain>
    </source>
</reference>
<dbReference type="GO" id="GO:1901982">
    <property type="term" value="F:maltose binding"/>
    <property type="evidence" value="ECO:0007669"/>
    <property type="project" value="TreeGrafter"/>
</dbReference>
<evidence type="ECO:0000256" key="4">
    <source>
        <dbReference type="ARBA" id="ARBA00022729"/>
    </source>
</evidence>
<dbReference type="PROSITE" id="PS01037">
    <property type="entry name" value="SBP_BACTERIAL_1"/>
    <property type="match status" value="1"/>
</dbReference>
<dbReference type="GO" id="GO:0055052">
    <property type="term" value="C:ATP-binding cassette (ABC) transporter complex, substrate-binding subunit-containing"/>
    <property type="evidence" value="ECO:0007669"/>
    <property type="project" value="TreeGrafter"/>
</dbReference>
<organism evidence="7 8">
    <name type="scientific">Endozoicomonas elysicola</name>
    <dbReference type="NCBI Taxonomy" id="305900"/>
    <lineage>
        <taxon>Bacteria</taxon>
        <taxon>Pseudomonadati</taxon>
        <taxon>Pseudomonadota</taxon>
        <taxon>Gammaproteobacteria</taxon>
        <taxon>Oceanospirillales</taxon>
        <taxon>Endozoicomonadaceae</taxon>
        <taxon>Endozoicomonas</taxon>
    </lineage>
</organism>
<dbReference type="AlphaFoldDB" id="A0A081KGF1"/>
<accession>A0A081KGF1</accession>
<dbReference type="GO" id="GO:0042956">
    <property type="term" value="P:maltodextrin transmembrane transport"/>
    <property type="evidence" value="ECO:0007669"/>
    <property type="project" value="TreeGrafter"/>
</dbReference>
<name>A0A081KGF1_9GAMM</name>
<dbReference type="PANTHER" id="PTHR30061:SF50">
    <property type="entry name" value="MALTOSE_MALTODEXTRIN-BINDING PERIPLASMIC PROTEIN"/>
    <property type="match status" value="1"/>
</dbReference>
<dbReference type="PANTHER" id="PTHR30061">
    <property type="entry name" value="MALTOSE-BINDING PERIPLASMIC PROTEIN"/>
    <property type="match status" value="1"/>
</dbReference>
<evidence type="ECO:0000256" key="5">
    <source>
        <dbReference type="ARBA" id="ARBA00030303"/>
    </source>
</evidence>
<feature type="signal peptide" evidence="6">
    <location>
        <begin position="1"/>
        <end position="22"/>
    </location>
</feature>
<sequence length="391" mass="42314">MFVKTLAAAVAASTLFAGSVQAFSEDELVIWVGGDKAYNGIREVGKRFEEETGIKVKVEIPQNITDRFQQAASTGAGPDIMLWAHDRYGEWAASGLLAPVSPSAEFKADVVEKGWEAMSFKGKTYGYPISMESISLIYNKDIIPEAPASFEAMFELNNKLAKKDIKTIMWDQVQPYFTMPMLAANGGYPFAYENGSYNIKKTGVNNDGAMKGAQMITKMIDADVLPRGVDYGVMESTFNNGKVAMMITGPWAWSNLDKSGINYGVAPLPSIDGSPSRAFVGVWGAALNNASPNQALSAEFLENYLLSIDGLKTMNADVPLGAVANRELMAELQKDPRIAATWANVEAGLLMPNIPEMGKFWSAMESALRNITSGRQVADAALNDAASRIVN</sequence>
<proteinExistence type="inferred from homology"/>
<dbReference type="GO" id="GO:0015144">
    <property type="term" value="F:carbohydrate transmembrane transporter activity"/>
    <property type="evidence" value="ECO:0007669"/>
    <property type="project" value="InterPro"/>
</dbReference>
<evidence type="ECO:0000256" key="3">
    <source>
        <dbReference type="ARBA" id="ARBA00022597"/>
    </source>
</evidence>
<comment type="caution">
    <text evidence="7">The sequence shown here is derived from an EMBL/GenBank/DDBJ whole genome shotgun (WGS) entry which is preliminary data.</text>
</comment>
<evidence type="ECO:0000313" key="7">
    <source>
        <dbReference type="EMBL" id="KEI73227.1"/>
    </source>
</evidence>
<dbReference type="Proteomes" id="UP000027997">
    <property type="component" value="Unassembled WGS sequence"/>
</dbReference>
<dbReference type="Pfam" id="PF01547">
    <property type="entry name" value="SBP_bac_1"/>
    <property type="match status" value="1"/>
</dbReference>
<dbReference type="GO" id="GO:0015768">
    <property type="term" value="P:maltose transport"/>
    <property type="evidence" value="ECO:0007669"/>
    <property type="project" value="TreeGrafter"/>
</dbReference>
<keyword evidence="8" id="KW-1185">Reference proteome</keyword>
<evidence type="ECO:0000313" key="8">
    <source>
        <dbReference type="Proteomes" id="UP000027997"/>
    </source>
</evidence>
<evidence type="ECO:0000256" key="6">
    <source>
        <dbReference type="RuleBase" id="RU365005"/>
    </source>
</evidence>
<keyword evidence="4 6" id="KW-0732">Signal</keyword>
<dbReference type="InterPro" id="IPR006061">
    <property type="entry name" value="SBP_1_CS"/>
</dbReference>
<dbReference type="InterPro" id="IPR006059">
    <property type="entry name" value="SBP"/>
</dbReference>
<dbReference type="InterPro" id="IPR006060">
    <property type="entry name" value="Maltose/Cyclodextrin-bd"/>
</dbReference>
<gene>
    <name evidence="7" type="primary">malE</name>
    <name evidence="7" type="ORF">GV64_23150</name>
</gene>
<dbReference type="STRING" id="305900.GV64_23150"/>
<keyword evidence="6" id="KW-0574">Periplasm</keyword>
<evidence type="ECO:0000256" key="2">
    <source>
        <dbReference type="ARBA" id="ARBA00022448"/>
    </source>
</evidence>
<protein>
    <recommendedName>
        <fullName evidence="5 6">Maltodextrin-binding protein</fullName>
    </recommendedName>
</protein>
<dbReference type="EMBL" id="JOJP01000001">
    <property type="protein sequence ID" value="KEI73227.1"/>
    <property type="molecule type" value="Genomic_DNA"/>
</dbReference>
<dbReference type="GO" id="GO:0042597">
    <property type="term" value="C:periplasmic space"/>
    <property type="evidence" value="ECO:0007669"/>
    <property type="project" value="UniProtKB-SubCell"/>
</dbReference>
<comment type="function">
    <text evidence="6">Part of the ABC transporter complex MalEFGK involved in maltose/maltodextrin import. Binds maltose and higher maltodextrins.</text>
</comment>
<keyword evidence="3 6" id="KW-0762">Sugar transport</keyword>
<keyword evidence="2 6" id="KW-0813">Transport</keyword>
<comment type="similarity">
    <text evidence="1 6">Belongs to the bacterial solute-binding protein 1 family.</text>
</comment>
<dbReference type="PRINTS" id="PR00181">
    <property type="entry name" value="MALTOSEBP"/>
</dbReference>
<dbReference type="Gene3D" id="3.40.190.10">
    <property type="entry name" value="Periplasmic binding protein-like II"/>
    <property type="match status" value="2"/>
</dbReference>
<dbReference type="eggNOG" id="COG2182">
    <property type="taxonomic scope" value="Bacteria"/>
</dbReference>
<feature type="chain" id="PRO_5013429224" description="Maltodextrin-binding protein" evidence="6">
    <location>
        <begin position="23"/>
        <end position="391"/>
    </location>
</feature>
<comment type="subcellular location">
    <subcellularLocation>
        <location evidence="6">Periplasm</location>
    </subcellularLocation>
</comment>
<evidence type="ECO:0000256" key="1">
    <source>
        <dbReference type="ARBA" id="ARBA00008520"/>
    </source>
</evidence>
<dbReference type="NCBIfam" id="NF007011">
    <property type="entry name" value="PRK09474.1"/>
    <property type="match status" value="1"/>
</dbReference>